<dbReference type="STRING" id="81972.D7LM22"/>
<reference evidence="9" key="1">
    <citation type="journal article" date="2011" name="Nat. Genet.">
        <title>The Arabidopsis lyrata genome sequence and the basis of rapid genome size change.</title>
        <authorList>
            <person name="Hu T.T."/>
            <person name="Pattyn P."/>
            <person name="Bakker E.G."/>
            <person name="Cao J."/>
            <person name="Cheng J.-F."/>
            <person name="Clark R.M."/>
            <person name="Fahlgren N."/>
            <person name="Fawcett J.A."/>
            <person name="Grimwood J."/>
            <person name="Gundlach H."/>
            <person name="Haberer G."/>
            <person name="Hollister J.D."/>
            <person name="Ossowski S."/>
            <person name="Ottilar R.P."/>
            <person name="Salamov A.A."/>
            <person name="Schneeberger K."/>
            <person name="Spannagl M."/>
            <person name="Wang X."/>
            <person name="Yang L."/>
            <person name="Nasrallah M.E."/>
            <person name="Bergelson J."/>
            <person name="Carrington J.C."/>
            <person name="Gaut B.S."/>
            <person name="Schmutz J."/>
            <person name="Mayer K.F.X."/>
            <person name="Van de Peer Y."/>
            <person name="Grigoriev I.V."/>
            <person name="Nordborg M."/>
            <person name="Weigel D."/>
            <person name="Guo Y.-L."/>
        </authorList>
    </citation>
    <scope>NUCLEOTIDE SEQUENCE [LARGE SCALE GENOMIC DNA]</scope>
    <source>
        <strain evidence="9">cv. MN47</strain>
    </source>
</reference>
<name>D7LM22_ARALL</name>
<evidence type="ECO:0000313" key="9">
    <source>
        <dbReference type="Proteomes" id="UP000008694"/>
    </source>
</evidence>
<comment type="similarity">
    <text evidence="2">Belongs to the ODR-4 family.</text>
</comment>
<dbReference type="EMBL" id="GL348717">
    <property type="protein sequence ID" value="EFH51720.1"/>
    <property type="molecule type" value="Genomic_DNA"/>
</dbReference>
<dbReference type="HOGENOM" id="CLU_048358_1_0_1"/>
<protein>
    <submittedName>
        <fullName evidence="8">Oxidoreductase/ zinc ion binding protein</fullName>
    </submittedName>
</protein>
<accession>D7LM22</accession>
<dbReference type="KEGG" id="aly:9311529"/>
<keyword evidence="3 7" id="KW-0812">Transmembrane</keyword>
<evidence type="ECO:0000256" key="4">
    <source>
        <dbReference type="ARBA" id="ARBA00022989"/>
    </source>
</evidence>
<evidence type="ECO:0000313" key="8">
    <source>
        <dbReference type="EMBL" id="EFH51720.1"/>
    </source>
</evidence>
<dbReference type="AlphaFoldDB" id="D7LM22"/>
<evidence type="ECO:0000256" key="1">
    <source>
        <dbReference type="ARBA" id="ARBA00004370"/>
    </source>
</evidence>
<dbReference type="GO" id="GO:0016020">
    <property type="term" value="C:membrane"/>
    <property type="evidence" value="ECO:0007669"/>
    <property type="project" value="UniProtKB-SubCell"/>
</dbReference>
<feature type="transmembrane region" description="Helical" evidence="7">
    <location>
        <begin position="463"/>
        <end position="483"/>
    </location>
</feature>
<keyword evidence="5 7" id="KW-0472">Membrane</keyword>
<dbReference type="Pfam" id="PF14778">
    <property type="entry name" value="ODR4-like"/>
    <property type="match status" value="1"/>
</dbReference>
<dbReference type="eggNOG" id="KOG4703">
    <property type="taxonomic scope" value="Eukaryota"/>
</dbReference>
<dbReference type="PANTHER" id="PTHR33966:SF1">
    <property type="entry name" value="PROTEIN ODR-4 HOMOLOG"/>
    <property type="match status" value="1"/>
</dbReference>
<evidence type="ECO:0000256" key="3">
    <source>
        <dbReference type="ARBA" id="ARBA00022692"/>
    </source>
</evidence>
<dbReference type="Proteomes" id="UP000008694">
    <property type="component" value="Unassembled WGS sequence"/>
</dbReference>
<evidence type="ECO:0000256" key="5">
    <source>
        <dbReference type="ARBA" id="ARBA00023136"/>
    </source>
</evidence>
<evidence type="ECO:0000256" key="7">
    <source>
        <dbReference type="SAM" id="Phobius"/>
    </source>
</evidence>
<keyword evidence="9" id="KW-1185">Reference proteome</keyword>
<comment type="subcellular location">
    <subcellularLocation>
        <location evidence="1">Membrane</location>
    </subcellularLocation>
</comment>
<evidence type="ECO:0000256" key="2">
    <source>
        <dbReference type="ARBA" id="ARBA00010131"/>
    </source>
</evidence>
<gene>
    <name evidence="8" type="ORF">ARALYDRAFT_347231</name>
</gene>
<organism evidence="9">
    <name type="scientific">Arabidopsis lyrata subsp. lyrata</name>
    <name type="common">Lyre-leaved rock-cress</name>
    <dbReference type="NCBI Taxonomy" id="81972"/>
    <lineage>
        <taxon>Eukaryota</taxon>
        <taxon>Viridiplantae</taxon>
        <taxon>Streptophyta</taxon>
        <taxon>Embryophyta</taxon>
        <taxon>Tracheophyta</taxon>
        <taxon>Spermatophyta</taxon>
        <taxon>Magnoliopsida</taxon>
        <taxon>eudicotyledons</taxon>
        <taxon>Gunneridae</taxon>
        <taxon>Pentapetalae</taxon>
        <taxon>rosids</taxon>
        <taxon>malvids</taxon>
        <taxon>Brassicales</taxon>
        <taxon>Brassicaceae</taxon>
        <taxon>Camelineae</taxon>
        <taxon>Arabidopsis</taxon>
    </lineage>
</organism>
<keyword evidence="4 7" id="KW-1133">Transmembrane helix</keyword>
<dbReference type="GO" id="GO:0008104">
    <property type="term" value="P:intracellular protein localization"/>
    <property type="evidence" value="ECO:0007669"/>
    <property type="project" value="TreeGrafter"/>
</dbReference>
<dbReference type="GO" id="GO:0012505">
    <property type="term" value="C:endomembrane system"/>
    <property type="evidence" value="ECO:0007669"/>
    <property type="project" value="TreeGrafter"/>
</dbReference>
<dbReference type="InterPro" id="IPR029454">
    <property type="entry name" value="ODR-4-like"/>
</dbReference>
<dbReference type="PANTHER" id="PTHR33966">
    <property type="entry name" value="PROTEIN ODR-4 HOMOLOG"/>
    <property type="match status" value="1"/>
</dbReference>
<dbReference type="OrthoDB" id="21458at2759"/>
<dbReference type="Gramene" id="fgenesh1_pg.C_scaffold_5000623">
    <property type="protein sequence ID" value="fgenesh1_pg.C_scaffold_5000623"/>
    <property type="gene ID" value="fgenesh1_pg.C_scaffold_5000623"/>
</dbReference>
<evidence type="ECO:0000256" key="6">
    <source>
        <dbReference type="SAM" id="MobiDB-lite"/>
    </source>
</evidence>
<proteinExistence type="inferred from homology"/>
<sequence length="486" mass="53495">MVKAVVGEDTRLTSVEDRLSHSAIPAEVGLVIGKLSSVLDRGFVFDLIPTPSNDDGEPACSVLETKDVKRKPSKSSESSSLSIDSDWVAEHARQVSRMLLGGMKVVGIYVWASDTSFKNSTMILCQAIKAVSDAIRHLDPSLNEALLIHICYSPRRWNCRTCLLSSSITSSSLRPCDFKLGKVLSSLQRFRCSYRFNFRLPIYGEGGSSTQTFTDTLRKELAIHAKELNTANAMIDGDLVHNDEPCNSDGEHEIELLFPFMKDSRAEASTAKNVTGILLFSGSVFSYAYLNVKEPVSQAIADIKADIIRSLQSRLDIICDESEQDLNPTDVGDNGDADEMSKIPISKLILNSSTKACHLRLPRRVLVPWLAGMYICDYLQPFESLEVVKERCTELMSMEHSSIDASKISEVETETSLLIAESMWDVISPATSASSFCLGGNVERTRGEDESKRTSNTSTASNVPMLVGIFVLLLSIVLGFMLYQSD</sequence>
<feature type="region of interest" description="Disordered" evidence="6">
    <location>
        <begin position="439"/>
        <end position="458"/>
    </location>
</feature>
<feature type="compositionally biased region" description="Basic and acidic residues" evidence="6">
    <location>
        <begin position="443"/>
        <end position="453"/>
    </location>
</feature>